<protein>
    <submittedName>
        <fullName evidence="2">Uncharacterized protein</fullName>
    </submittedName>
</protein>
<dbReference type="Proteomes" id="UP001140949">
    <property type="component" value="Unassembled WGS sequence"/>
</dbReference>
<gene>
    <name evidence="2" type="ORF">M6B38_361860</name>
</gene>
<accession>A0AAX6GK15</accession>
<keyword evidence="1" id="KW-0472">Membrane</keyword>
<dbReference type="EMBL" id="JANAVB010019177">
    <property type="protein sequence ID" value="KAJ6828638.1"/>
    <property type="molecule type" value="Genomic_DNA"/>
</dbReference>
<comment type="caution">
    <text evidence="2">The sequence shown here is derived from an EMBL/GenBank/DDBJ whole genome shotgun (WGS) entry which is preliminary data.</text>
</comment>
<reference evidence="2" key="1">
    <citation type="journal article" date="2023" name="GigaByte">
        <title>Genome assembly of the bearded iris, Iris pallida Lam.</title>
        <authorList>
            <person name="Bruccoleri R.E."/>
            <person name="Oakeley E.J."/>
            <person name="Faust A.M.E."/>
            <person name="Altorfer M."/>
            <person name="Dessus-Babus S."/>
            <person name="Burckhardt D."/>
            <person name="Oertli M."/>
            <person name="Naumann U."/>
            <person name="Petersen F."/>
            <person name="Wong J."/>
        </authorList>
    </citation>
    <scope>NUCLEOTIDE SEQUENCE</scope>
    <source>
        <strain evidence="2">GSM-AAB239-AS_SAM_17_03QT</strain>
    </source>
</reference>
<evidence type="ECO:0000313" key="3">
    <source>
        <dbReference type="Proteomes" id="UP001140949"/>
    </source>
</evidence>
<dbReference type="AlphaFoldDB" id="A0AAX6GK15"/>
<evidence type="ECO:0000256" key="1">
    <source>
        <dbReference type="SAM" id="Phobius"/>
    </source>
</evidence>
<organism evidence="2 3">
    <name type="scientific">Iris pallida</name>
    <name type="common">Sweet iris</name>
    <dbReference type="NCBI Taxonomy" id="29817"/>
    <lineage>
        <taxon>Eukaryota</taxon>
        <taxon>Viridiplantae</taxon>
        <taxon>Streptophyta</taxon>
        <taxon>Embryophyta</taxon>
        <taxon>Tracheophyta</taxon>
        <taxon>Spermatophyta</taxon>
        <taxon>Magnoliopsida</taxon>
        <taxon>Liliopsida</taxon>
        <taxon>Asparagales</taxon>
        <taxon>Iridaceae</taxon>
        <taxon>Iridoideae</taxon>
        <taxon>Irideae</taxon>
        <taxon>Iris</taxon>
    </lineage>
</organism>
<evidence type="ECO:0000313" key="2">
    <source>
        <dbReference type="EMBL" id="KAJ6828638.1"/>
    </source>
</evidence>
<sequence length="76" mass="9024">MRVLDWFCPARVRVLLCLYRRVNLASAVLLIDFYFGSYLWVVYSFILISVCVGVNLNVYIFLEFGWELMSLILMYI</sequence>
<proteinExistence type="predicted"/>
<keyword evidence="3" id="KW-1185">Reference proteome</keyword>
<reference evidence="2" key="2">
    <citation type="submission" date="2023-04" db="EMBL/GenBank/DDBJ databases">
        <authorList>
            <person name="Bruccoleri R.E."/>
            <person name="Oakeley E.J."/>
            <person name="Faust A.-M."/>
            <person name="Dessus-Babus S."/>
            <person name="Altorfer M."/>
            <person name="Burckhardt D."/>
            <person name="Oertli M."/>
            <person name="Naumann U."/>
            <person name="Petersen F."/>
            <person name="Wong J."/>
        </authorList>
    </citation>
    <scope>NUCLEOTIDE SEQUENCE</scope>
    <source>
        <strain evidence="2">GSM-AAB239-AS_SAM_17_03QT</strain>
        <tissue evidence="2">Leaf</tissue>
    </source>
</reference>
<keyword evidence="1" id="KW-1133">Transmembrane helix</keyword>
<keyword evidence="1" id="KW-0812">Transmembrane</keyword>
<name>A0AAX6GK15_IRIPA</name>
<feature type="transmembrane region" description="Helical" evidence="1">
    <location>
        <begin position="41"/>
        <end position="62"/>
    </location>
</feature>